<dbReference type="STRING" id="436010.A0A166QTT5"/>
<keyword evidence="1" id="KW-0285">Flavoprotein</keyword>
<dbReference type="OrthoDB" id="417877at2759"/>
<name>A0A166QTT5_9AGAM</name>
<gene>
    <name evidence="5" type="ORF">FIBSPDRAFT_780718</name>
</gene>
<dbReference type="Gene3D" id="3.50.50.60">
    <property type="entry name" value="FAD/NAD(P)-binding domain"/>
    <property type="match status" value="1"/>
</dbReference>
<dbReference type="GO" id="GO:0071949">
    <property type="term" value="F:FAD binding"/>
    <property type="evidence" value="ECO:0007669"/>
    <property type="project" value="InterPro"/>
</dbReference>
<dbReference type="PRINTS" id="PR00420">
    <property type="entry name" value="RNGMNOXGNASE"/>
</dbReference>
<dbReference type="EMBL" id="KV417508">
    <property type="protein sequence ID" value="KZP27529.1"/>
    <property type="molecule type" value="Genomic_DNA"/>
</dbReference>
<dbReference type="PANTHER" id="PTHR46720">
    <property type="entry name" value="HYDROXYLASE, PUTATIVE (AFU_ORTHOLOGUE AFUA_3G01460)-RELATED"/>
    <property type="match status" value="1"/>
</dbReference>
<accession>A0A166QTT5</accession>
<protein>
    <submittedName>
        <fullName evidence="5">FAD/NAD(P)-binding domain-containing protein</fullName>
    </submittedName>
</protein>
<evidence type="ECO:0000313" key="5">
    <source>
        <dbReference type="EMBL" id="KZP27529.1"/>
    </source>
</evidence>
<evidence type="ECO:0000256" key="1">
    <source>
        <dbReference type="ARBA" id="ARBA00022630"/>
    </source>
</evidence>
<dbReference type="Proteomes" id="UP000076532">
    <property type="component" value="Unassembled WGS sequence"/>
</dbReference>
<feature type="domain" description="FAD-binding" evidence="4">
    <location>
        <begin position="5"/>
        <end position="375"/>
    </location>
</feature>
<dbReference type="InterPro" id="IPR002938">
    <property type="entry name" value="FAD-bd"/>
</dbReference>
<dbReference type="GO" id="GO:0044550">
    <property type="term" value="P:secondary metabolite biosynthetic process"/>
    <property type="evidence" value="ECO:0007669"/>
    <property type="project" value="TreeGrafter"/>
</dbReference>
<keyword evidence="6" id="KW-1185">Reference proteome</keyword>
<dbReference type="InterPro" id="IPR051104">
    <property type="entry name" value="FAD_monoxygenase"/>
</dbReference>
<sequence length="444" mass="48458">MSNIRVAVIGAGIGGLTFCVALGKQSNIKMDLYEAAHEFGEVGAGIAMWYRTQQIMEKLGLGDDLAALEGGPFKKGNVVAFRFRKSDELVGRSFLDMNTTGGMLHLHRASFQKTVINHLPPSCTSHFSKRLVSYDDRGSGPITLRFADGTTAECDVLVGADGVKSAVRNIMFSNLAKEGKLTKMEATQPSLVWSGTVAYRGLIPKERLEARAPGHRALTQDMAYCGKNKHLIIFPVNNGALINVVAFSSDFSKEGTQYSENSKDWVVEVPQEELLQEYEGWEPEVTALLECIDKPTRWAVNMVLPPSTLVSGRVAILGDSAHAMTPHLGSGAGQAIEDAYILASLLASRKCTPAALPRVLQIYDEIRRPKAHNVWNLSRANGMIYQFAGAGYEHVGLCDDSVSGETLANMAKELEGNYNWAWKTSAETDREEALSMLSTLRAKL</sequence>
<dbReference type="GO" id="GO:0016491">
    <property type="term" value="F:oxidoreductase activity"/>
    <property type="evidence" value="ECO:0007669"/>
    <property type="project" value="UniProtKB-KW"/>
</dbReference>
<evidence type="ECO:0000256" key="2">
    <source>
        <dbReference type="ARBA" id="ARBA00022827"/>
    </source>
</evidence>
<evidence type="ECO:0000313" key="6">
    <source>
        <dbReference type="Proteomes" id="UP000076532"/>
    </source>
</evidence>
<evidence type="ECO:0000256" key="3">
    <source>
        <dbReference type="ARBA" id="ARBA00023002"/>
    </source>
</evidence>
<dbReference type="Pfam" id="PF01494">
    <property type="entry name" value="FAD_binding_3"/>
    <property type="match status" value="1"/>
</dbReference>
<keyword evidence="3" id="KW-0560">Oxidoreductase</keyword>
<dbReference type="SUPFAM" id="SSF51905">
    <property type="entry name" value="FAD/NAD(P)-binding domain"/>
    <property type="match status" value="1"/>
</dbReference>
<keyword evidence="2" id="KW-0274">FAD</keyword>
<organism evidence="5 6">
    <name type="scientific">Athelia psychrophila</name>
    <dbReference type="NCBI Taxonomy" id="1759441"/>
    <lineage>
        <taxon>Eukaryota</taxon>
        <taxon>Fungi</taxon>
        <taxon>Dikarya</taxon>
        <taxon>Basidiomycota</taxon>
        <taxon>Agaricomycotina</taxon>
        <taxon>Agaricomycetes</taxon>
        <taxon>Agaricomycetidae</taxon>
        <taxon>Atheliales</taxon>
        <taxon>Atheliaceae</taxon>
        <taxon>Athelia</taxon>
    </lineage>
</organism>
<evidence type="ECO:0000259" key="4">
    <source>
        <dbReference type="Pfam" id="PF01494"/>
    </source>
</evidence>
<reference evidence="5 6" key="1">
    <citation type="journal article" date="2016" name="Mol. Biol. Evol.">
        <title>Comparative Genomics of Early-Diverging Mushroom-Forming Fungi Provides Insights into the Origins of Lignocellulose Decay Capabilities.</title>
        <authorList>
            <person name="Nagy L.G."/>
            <person name="Riley R."/>
            <person name="Tritt A."/>
            <person name="Adam C."/>
            <person name="Daum C."/>
            <person name="Floudas D."/>
            <person name="Sun H."/>
            <person name="Yadav J.S."/>
            <person name="Pangilinan J."/>
            <person name="Larsson K.H."/>
            <person name="Matsuura K."/>
            <person name="Barry K."/>
            <person name="Labutti K."/>
            <person name="Kuo R."/>
            <person name="Ohm R.A."/>
            <person name="Bhattacharya S.S."/>
            <person name="Shirouzu T."/>
            <person name="Yoshinaga Y."/>
            <person name="Martin F.M."/>
            <person name="Grigoriev I.V."/>
            <person name="Hibbett D.S."/>
        </authorList>
    </citation>
    <scope>NUCLEOTIDE SEQUENCE [LARGE SCALE GENOMIC DNA]</scope>
    <source>
        <strain evidence="5 6">CBS 109695</strain>
    </source>
</reference>
<dbReference type="SUPFAM" id="SSF54373">
    <property type="entry name" value="FAD-linked reductases, C-terminal domain"/>
    <property type="match status" value="1"/>
</dbReference>
<dbReference type="AlphaFoldDB" id="A0A166QTT5"/>
<dbReference type="PANTHER" id="PTHR46720:SF3">
    <property type="entry name" value="FAD-BINDING DOMAIN-CONTAINING PROTEIN-RELATED"/>
    <property type="match status" value="1"/>
</dbReference>
<proteinExistence type="predicted"/>
<dbReference type="InterPro" id="IPR036188">
    <property type="entry name" value="FAD/NAD-bd_sf"/>
</dbReference>